<dbReference type="EMBL" id="DS985261">
    <property type="protein sequence ID" value="EDV20256.1"/>
    <property type="molecule type" value="Genomic_DNA"/>
</dbReference>
<keyword evidence="2" id="KW-1185">Reference proteome</keyword>
<dbReference type="OrthoDB" id="10265785at2759"/>
<accession>B3SAG6</accession>
<dbReference type="KEGG" id="tad:TRIADDRAFT_61252"/>
<dbReference type="GeneID" id="6758472"/>
<dbReference type="InParanoid" id="B3SAG6"/>
<gene>
    <name evidence="1" type="ORF">TRIADDRAFT_61252</name>
</gene>
<dbReference type="Proteomes" id="UP000009022">
    <property type="component" value="Unassembled WGS sequence"/>
</dbReference>
<protein>
    <submittedName>
        <fullName evidence="1">Uncharacterized protein</fullName>
    </submittedName>
</protein>
<evidence type="ECO:0000313" key="2">
    <source>
        <dbReference type="Proteomes" id="UP000009022"/>
    </source>
</evidence>
<dbReference type="AlphaFoldDB" id="B3SAG6"/>
<dbReference type="STRING" id="10228.B3SAG6"/>
<name>B3SAG6_TRIAD</name>
<dbReference type="RefSeq" id="XP_002117206.1">
    <property type="nucleotide sequence ID" value="XM_002117170.1"/>
</dbReference>
<reference evidence="1 2" key="1">
    <citation type="journal article" date="2008" name="Nature">
        <title>The Trichoplax genome and the nature of placozoans.</title>
        <authorList>
            <person name="Srivastava M."/>
            <person name="Begovic E."/>
            <person name="Chapman J."/>
            <person name="Putnam N.H."/>
            <person name="Hellsten U."/>
            <person name="Kawashima T."/>
            <person name="Kuo A."/>
            <person name="Mitros T."/>
            <person name="Salamov A."/>
            <person name="Carpenter M.L."/>
            <person name="Signorovitch A.Y."/>
            <person name="Moreno M.A."/>
            <person name="Kamm K."/>
            <person name="Grimwood J."/>
            <person name="Schmutz J."/>
            <person name="Shapiro H."/>
            <person name="Grigoriev I.V."/>
            <person name="Buss L.W."/>
            <person name="Schierwater B."/>
            <person name="Dellaporta S.L."/>
            <person name="Rokhsar D.S."/>
        </authorList>
    </citation>
    <scope>NUCLEOTIDE SEQUENCE [LARGE SCALE GENOMIC DNA]</scope>
    <source>
        <strain evidence="1 2">Grell-BS-1999</strain>
    </source>
</reference>
<organism evidence="1 2">
    <name type="scientific">Trichoplax adhaerens</name>
    <name type="common">Trichoplax reptans</name>
    <dbReference type="NCBI Taxonomy" id="10228"/>
    <lineage>
        <taxon>Eukaryota</taxon>
        <taxon>Metazoa</taxon>
        <taxon>Placozoa</taxon>
        <taxon>Uniplacotomia</taxon>
        <taxon>Trichoplacea</taxon>
        <taxon>Trichoplacidae</taxon>
        <taxon>Trichoplax</taxon>
    </lineage>
</organism>
<proteinExistence type="predicted"/>
<dbReference type="CTD" id="6758472"/>
<evidence type="ECO:0000313" key="1">
    <source>
        <dbReference type="EMBL" id="EDV20256.1"/>
    </source>
</evidence>
<dbReference type="HOGENOM" id="CLU_1940806_0_0_1"/>
<sequence>MASKRGAATEMDDDQTEFETSKGVKVIRSFDQMGLKEDLVRGIYAYGIRNKLVAHVSLELDSKLRYNCSVLLNRYANKCQIVHIKYNMEEDQLNATTIEDTLSNNGRRQNIATETNLIEGATAITMPKLR</sequence>